<evidence type="ECO:0000256" key="5">
    <source>
        <dbReference type="SAM" id="Phobius"/>
    </source>
</evidence>
<dbReference type="InterPro" id="IPR032808">
    <property type="entry name" value="DoxX"/>
</dbReference>
<evidence type="ECO:0000256" key="4">
    <source>
        <dbReference type="ARBA" id="ARBA00023136"/>
    </source>
</evidence>
<dbReference type="Proteomes" id="UP001247620">
    <property type="component" value="Unassembled WGS sequence"/>
</dbReference>
<evidence type="ECO:0008006" key="8">
    <source>
        <dbReference type="Google" id="ProtNLM"/>
    </source>
</evidence>
<accession>A0ABU1TIS9</accession>
<keyword evidence="4 5" id="KW-0472">Membrane</keyword>
<keyword evidence="2 5" id="KW-0812">Transmembrane</keyword>
<comment type="subcellular location">
    <subcellularLocation>
        <location evidence="1">Membrane</location>
        <topology evidence="1">Multi-pass membrane protein</topology>
    </subcellularLocation>
</comment>
<evidence type="ECO:0000256" key="2">
    <source>
        <dbReference type="ARBA" id="ARBA00022692"/>
    </source>
</evidence>
<name>A0ABU1TIS9_9SPHI</name>
<feature type="transmembrane region" description="Helical" evidence="5">
    <location>
        <begin position="105"/>
        <end position="122"/>
    </location>
</feature>
<sequence>METIQSSATENTTGRSSIIAGTVISVLCILFLLFDAIMKIIRESRSVSGTAQLGWPDSSVQPLGFTLLISTVLYIIPRTKILGAILLTAYLGGATATMVRVGQPLYFSVVFGILVWLGAYLTNKELRNLIPFVKTDK</sequence>
<organism evidence="6 7">
    <name type="scientific">Mucilaginibacter pocheonensis</name>
    <dbReference type="NCBI Taxonomy" id="398050"/>
    <lineage>
        <taxon>Bacteria</taxon>
        <taxon>Pseudomonadati</taxon>
        <taxon>Bacteroidota</taxon>
        <taxon>Sphingobacteriia</taxon>
        <taxon>Sphingobacteriales</taxon>
        <taxon>Sphingobacteriaceae</taxon>
        <taxon>Mucilaginibacter</taxon>
    </lineage>
</organism>
<feature type="transmembrane region" description="Helical" evidence="5">
    <location>
        <begin position="81"/>
        <end position="99"/>
    </location>
</feature>
<dbReference type="RefSeq" id="WP_310102966.1">
    <property type="nucleotide sequence ID" value="NZ_JAVDUU010000005.1"/>
</dbReference>
<feature type="transmembrane region" description="Helical" evidence="5">
    <location>
        <begin position="18"/>
        <end position="38"/>
    </location>
</feature>
<gene>
    <name evidence="6" type="ORF">J2W55_005136</name>
</gene>
<evidence type="ECO:0000313" key="7">
    <source>
        <dbReference type="Proteomes" id="UP001247620"/>
    </source>
</evidence>
<evidence type="ECO:0000256" key="3">
    <source>
        <dbReference type="ARBA" id="ARBA00022989"/>
    </source>
</evidence>
<proteinExistence type="predicted"/>
<dbReference type="Pfam" id="PF13564">
    <property type="entry name" value="DoxX_2"/>
    <property type="match status" value="1"/>
</dbReference>
<evidence type="ECO:0000256" key="1">
    <source>
        <dbReference type="ARBA" id="ARBA00004141"/>
    </source>
</evidence>
<keyword evidence="3 5" id="KW-1133">Transmembrane helix</keyword>
<comment type="caution">
    <text evidence="6">The sequence shown here is derived from an EMBL/GenBank/DDBJ whole genome shotgun (WGS) entry which is preliminary data.</text>
</comment>
<evidence type="ECO:0000313" key="6">
    <source>
        <dbReference type="EMBL" id="MDR6945268.1"/>
    </source>
</evidence>
<dbReference type="EMBL" id="JAVDUU010000005">
    <property type="protein sequence ID" value="MDR6945268.1"/>
    <property type="molecule type" value="Genomic_DNA"/>
</dbReference>
<keyword evidence="7" id="KW-1185">Reference proteome</keyword>
<reference evidence="6 7" key="1">
    <citation type="submission" date="2023-07" db="EMBL/GenBank/DDBJ databases">
        <title>Sorghum-associated microbial communities from plants grown in Nebraska, USA.</title>
        <authorList>
            <person name="Schachtman D."/>
        </authorList>
    </citation>
    <scope>NUCLEOTIDE SEQUENCE [LARGE SCALE GENOMIC DNA]</scope>
    <source>
        <strain evidence="6 7">3262</strain>
    </source>
</reference>
<protein>
    <recommendedName>
        <fullName evidence="8">DoxX-like family protein</fullName>
    </recommendedName>
</protein>
<feature type="transmembrane region" description="Helical" evidence="5">
    <location>
        <begin position="58"/>
        <end position="76"/>
    </location>
</feature>